<gene>
    <name evidence="10" type="ORF">OIU85_002620</name>
</gene>
<dbReference type="GO" id="GO:0016020">
    <property type="term" value="C:membrane"/>
    <property type="evidence" value="ECO:0007669"/>
    <property type="project" value="GOC"/>
</dbReference>
<keyword evidence="3" id="KW-0444">Lipid biosynthesis</keyword>
<accession>A0A9Q0VRD4</accession>
<keyword evidence="9" id="KW-0443">Lipid metabolism</keyword>
<dbReference type="OrthoDB" id="10266567at2759"/>
<sequence length="410" mass="46451">MEKLRRVVKEIAYAQDYTKLSTLHQSLIPILSLASSLYKVVLSIRHYLYHLGFFSKHRFPVPVISVGNLTWGGNGKTPMVEFIASWLADSGISPLILTRGYAGGDEARMLTRHLRGKSVKIGVGANRAATAACFLKRHGYLDPRDYLAEGNWHEQGSRINSRKIGVVVLDDGMQHWSLQRDIEIVMVNGLTPWGNHQILPRGPLREPLKALRRADVVVVHHANLVSEHNLRDIKLVVQEVKKSLPIFFTRMSPLHFFEVGNMNTRIPLDIICNGVVLCVSAIGSANAFVQGMEKMGTLYVDRLDFSDHHSLRDTDIEMIRMKLKELEDKFGSMPVVVITEKDYDRDPEILRHLSPYKVMALCSELQIIPCRCNGDDDFKKLLKEMVEVKIFRSKPELAFSDTNPKDLSID</sequence>
<evidence type="ECO:0000256" key="7">
    <source>
        <dbReference type="ARBA" id="ARBA00022777"/>
    </source>
</evidence>
<protein>
    <recommendedName>
        <fullName evidence="2">tetraacyldisaccharide 4'-kinase</fullName>
        <ecNumber evidence="2">2.7.1.130</ecNumber>
    </recommendedName>
</protein>
<evidence type="ECO:0000256" key="8">
    <source>
        <dbReference type="ARBA" id="ARBA00022840"/>
    </source>
</evidence>
<evidence type="ECO:0000256" key="5">
    <source>
        <dbReference type="ARBA" id="ARBA00022679"/>
    </source>
</evidence>
<keyword evidence="7" id="KW-0418">Kinase</keyword>
<evidence type="ECO:0000256" key="2">
    <source>
        <dbReference type="ARBA" id="ARBA00012071"/>
    </source>
</evidence>
<organism evidence="10 11">
    <name type="scientific">Salix viminalis</name>
    <name type="common">Common osier</name>
    <name type="synonym">Basket willow</name>
    <dbReference type="NCBI Taxonomy" id="40686"/>
    <lineage>
        <taxon>Eukaryota</taxon>
        <taxon>Viridiplantae</taxon>
        <taxon>Streptophyta</taxon>
        <taxon>Embryophyta</taxon>
        <taxon>Tracheophyta</taxon>
        <taxon>Spermatophyta</taxon>
        <taxon>Magnoliopsida</taxon>
        <taxon>eudicotyledons</taxon>
        <taxon>Gunneridae</taxon>
        <taxon>Pentapetalae</taxon>
        <taxon>rosids</taxon>
        <taxon>fabids</taxon>
        <taxon>Malpighiales</taxon>
        <taxon>Salicaceae</taxon>
        <taxon>Saliceae</taxon>
        <taxon>Salix</taxon>
    </lineage>
</organism>
<dbReference type="GO" id="GO:0009029">
    <property type="term" value="F:lipid-A 4'-kinase activity"/>
    <property type="evidence" value="ECO:0007669"/>
    <property type="project" value="UniProtKB-EC"/>
</dbReference>
<dbReference type="GO" id="GO:0005524">
    <property type="term" value="F:ATP binding"/>
    <property type="evidence" value="ECO:0007669"/>
    <property type="project" value="UniProtKB-KW"/>
</dbReference>
<keyword evidence="8" id="KW-0067">ATP-binding</keyword>
<evidence type="ECO:0000256" key="3">
    <source>
        <dbReference type="ARBA" id="ARBA00022516"/>
    </source>
</evidence>
<dbReference type="Proteomes" id="UP001151529">
    <property type="component" value="Chromosome 16"/>
</dbReference>
<dbReference type="GO" id="GO:0009245">
    <property type="term" value="P:lipid A biosynthetic process"/>
    <property type="evidence" value="ECO:0007669"/>
    <property type="project" value="UniProtKB-KW"/>
</dbReference>
<dbReference type="EC" id="2.7.1.130" evidence="2"/>
<dbReference type="HAMAP" id="MF_00409">
    <property type="entry name" value="LpxK"/>
    <property type="match status" value="1"/>
</dbReference>
<dbReference type="AlphaFoldDB" id="A0A9Q0VRD4"/>
<evidence type="ECO:0000256" key="4">
    <source>
        <dbReference type="ARBA" id="ARBA00022556"/>
    </source>
</evidence>
<proteinExistence type="inferred from homology"/>
<keyword evidence="4" id="KW-0441">Lipid A biosynthesis</keyword>
<keyword evidence="5" id="KW-0808">Transferase</keyword>
<reference evidence="10" key="1">
    <citation type="submission" date="2022-11" db="EMBL/GenBank/DDBJ databases">
        <authorList>
            <person name="Hyden B.L."/>
            <person name="Feng K."/>
            <person name="Yates T."/>
            <person name="Jawdy S."/>
            <person name="Smart L.B."/>
            <person name="Muchero W."/>
        </authorList>
    </citation>
    <scope>NUCLEOTIDE SEQUENCE</scope>
    <source>
        <tissue evidence="10">Shoot tip</tissue>
    </source>
</reference>
<keyword evidence="6" id="KW-0547">Nucleotide-binding</keyword>
<dbReference type="PANTHER" id="PTHR42724">
    <property type="entry name" value="TETRAACYLDISACCHARIDE 4'-KINASE"/>
    <property type="match status" value="1"/>
</dbReference>
<name>A0A9Q0VRD4_SALVM</name>
<dbReference type="EMBL" id="JAPFFL010000001">
    <property type="protein sequence ID" value="KAJ6752215.1"/>
    <property type="molecule type" value="Genomic_DNA"/>
</dbReference>
<reference evidence="10" key="2">
    <citation type="journal article" date="2023" name="Int. J. Mol. Sci.">
        <title>De Novo Assembly and Annotation of 11 Diverse Shrub Willow (Salix) Genomes Reveals Novel Gene Organization in Sex-Linked Regions.</title>
        <authorList>
            <person name="Hyden B."/>
            <person name="Feng K."/>
            <person name="Yates T.B."/>
            <person name="Jawdy S."/>
            <person name="Cereghino C."/>
            <person name="Smart L.B."/>
            <person name="Muchero W."/>
        </authorList>
    </citation>
    <scope>NUCLEOTIDE SEQUENCE [LARGE SCALE GENOMIC DNA]</scope>
    <source>
        <tissue evidence="10">Shoot tip</tissue>
    </source>
</reference>
<comment type="pathway">
    <text evidence="1">Glycolipid biosynthesis; lipid IV(A) biosynthesis; lipid IV(A) from (3R)-3-hydroxytetradecanoyl-[acyl-carrier-protein] and UDP-N-acetyl-alpha-D-glucosamine: step 6/6.</text>
</comment>
<evidence type="ECO:0000313" key="10">
    <source>
        <dbReference type="EMBL" id="KAJ6752215.1"/>
    </source>
</evidence>
<dbReference type="Pfam" id="PF02606">
    <property type="entry name" value="LpxK"/>
    <property type="match status" value="1"/>
</dbReference>
<dbReference type="PANTHER" id="PTHR42724:SF1">
    <property type="entry name" value="TETRAACYLDISACCHARIDE 4'-KINASE, MITOCHONDRIAL-RELATED"/>
    <property type="match status" value="1"/>
</dbReference>
<evidence type="ECO:0000256" key="9">
    <source>
        <dbReference type="ARBA" id="ARBA00023098"/>
    </source>
</evidence>
<evidence type="ECO:0000256" key="6">
    <source>
        <dbReference type="ARBA" id="ARBA00022741"/>
    </source>
</evidence>
<evidence type="ECO:0000256" key="1">
    <source>
        <dbReference type="ARBA" id="ARBA00004870"/>
    </source>
</evidence>
<keyword evidence="11" id="KW-1185">Reference proteome</keyword>
<dbReference type="InterPro" id="IPR003758">
    <property type="entry name" value="LpxK"/>
</dbReference>
<evidence type="ECO:0000313" key="11">
    <source>
        <dbReference type="Proteomes" id="UP001151529"/>
    </source>
</evidence>
<comment type="caution">
    <text evidence="10">The sequence shown here is derived from an EMBL/GenBank/DDBJ whole genome shotgun (WGS) entry which is preliminary data.</text>
</comment>
<dbReference type="NCBIfam" id="TIGR00682">
    <property type="entry name" value="lpxK"/>
    <property type="match status" value="1"/>
</dbReference>